<dbReference type="Pfam" id="PF00431">
    <property type="entry name" value="CUB"/>
    <property type="match status" value="1"/>
</dbReference>
<accession>A0A8S4NCT1</accession>
<keyword evidence="4" id="KW-1133">Transmembrane helix</keyword>
<evidence type="ECO:0000259" key="5">
    <source>
        <dbReference type="PROSITE" id="PS01180"/>
    </source>
</evidence>
<keyword evidence="1 2" id="KW-1015">Disulfide bond</keyword>
<keyword evidence="4" id="KW-0472">Membrane</keyword>
<feature type="transmembrane region" description="Helical" evidence="4">
    <location>
        <begin position="490"/>
        <end position="509"/>
    </location>
</feature>
<dbReference type="Proteomes" id="UP000749559">
    <property type="component" value="Unassembled WGS sequence"/>
</dbReference>
<evidence type="ECO:0000313" key="7">
    <source>
        <dbReference type="Proteomes" id="UP000749559"/>
    </source>
</evidence>
<organism evidence="6 7">
    <name type="scientific">Owenia fusiformis</name>
    <name type="common">Polychaete worm</name>
    <dbReference type="NCBI Taxonomy" id="6347"/>
    <lineage>
        <taxon>Eukaryota</taxon>
        <taxon>Metazoa</taxon>
        <taxon>Spiralia</taxon>
        <taxon>Lophotrochozoa</taxon>
        <taxon>Annelida</taxon>
        <taxon>Polychaeta</taxon>
        <taxon>Sedentaria</taxon>
        <taxon>Canalipalpata</taxon>
        <taxon>Sabellida</taxon>
        <taxon>Oweniida</taxon>
        <taxon>Oweniidae</taxon>
        <taxon>Owenia</taxon>
    </lineage>
</organism>
<dbReference type="PANTHER" id="PTHR24255">
    <property type="entry name" value="COMPLEMENT COMPONENT 1, S SUBCOMPONENT-RELATED"/>
    <property type="match status" value="1"/>
</dbReference>
<dbReference type="PANTHER" id="PTHR24255:SF28">
    <property type="entry name" value="ST14 TRANSMEMBRANE SERINE PROTEASE MATRIPTASE B"/>
    <property type="match status" value="1"/>
</dbReference>
<dbReference type="PROSITE" id="PS50068">
    <property type="entry name" value="LDLRA_2"/>
    <property type="match status" value="2"/>
</dbReference>
<proteinExistence type="predicted"/>
<gene>
    <name evidence="6" type="ORF">OFUS_LOCUS5627</name>
</gene>
<evidence type="ECO:0000313" key="6">
    <source>
        <dbReference type="EMBL" id="CAH1778757.1"/>
    </source>
</evidence>
<feature type="disulfide bond" evidence="2">
    <location>
        <begin position="337"/>
        <end position="349"/>
    </location>
</feature>
<dbReference type="CDD" id="cd00041">
    <property type="entry name" value="CUB"/>
    <property type="match status" value="1"/>
</dbReference>
<evidence type="ECO:0000256" key="3">
    <source>
        <dbReference type="SAM" id="MobiDB-lite"/>
    </source>
</evidence>
<feature type="domain" description="CUB" evidence="5">
    <location>
        <begin position="212"/>
        <end position="332"/>
    </location>
</feature>
<comment type="caution">
    <text evidence="6">The sequence shown here is derived from an EMBL/GenBank/DDBJ whole genome shotgun (WGS) entry which is preliminary data.</text>
</comment>
<dbReference type="InterPro" id="IPR035914">
    <property type="entry name" value="Sperma_CUB_dom_sf"/>
</dbReference>
<dbReference type="SUPFAM" id="SSF57424">
    <property type="entry name" value="LDL receptor-like module"/>
    <property type="match status" value="1"/>
</dbReference>
<dbReference type="InterPro" id="IPR000859">
    <property type="entry name" value="CUB_dom"/>
</dbReference>
<name>A0A8S4NCT1_OWEFU</name>
<dbReference type="PROSITE" id="PS01180">
    <property type="entry name" value="CUB"/>
    <property type="match status" value="1"/>
</dbReference>
<reference evidence="6" key="1">
    <citation type="submission" date="2022-03" db="EMBL/GenBank/DDBJ databases">
        <authorList>
            <person name="Martin C."/>
        </authorList>
    </citation>
    <scope>NUCLEOTIDE SEQUENCE</scope>
</reference>
<sequence length="594" mass="67772">MKLSFVKRSRTNAKGSHFSSAYPTMLFILYSLSYIVVSTGGNSTKDEEWCIQKEFTLPDKETTDFINVSFTERQQSDFCFLLIHFRHDSEFSLEFTSNHSENGCRDAYMVVMETGYAAYNVCIHSNQGDSSLNNQSRLSSVNAANNNSTFYNYSYIDQSLRTSSNYYHSNHHELPSNKNKMHHLKLTPVLSESNTVNISIRYTIIQKDIKQCKNDIIAQAFETGIIESPNFGHEPSPDNFKCVTTIRAPEGHRIQLLFNSTFELEDSPSCTNDYLHIGNDITRIGEPSMTSYKFCGSASPIEVVSRGEVLWIVFNTNYAKTFQGYQALYSILLPVSCNKSDFHCSDVQCVHPDRVCDGVQDCSNNRDEYCGLTTSQEEPCFMCKDGACIKPRLLRYSVDWGRSYWWLCDGFKHCSDGTDERYDVCLRLDGRSNALMQCQPANHNPSQDFNVLILKLFRCNGKKDCYNGEDEMCEEKIPEKWLIKPEFVCVPIGAMVLVALVMTAIYCMSKRNRKPPLPRYRLNSSQQSGPCDQTQALQGTEQLNNKDKYDSLYKPEILERKHPQSKLPICQSDPESSLKFIESNSKPLTKENSL</sequence>
<dbReference type="OrthoDB" id="2019384at2759"/>
<dbReference type="SMART" id="SM00042">
    <property type="entry name" value="CUB"/>
    <property type="match status" value="1"/>
</dbReference>
<dbReference type="GO" id="GO:0004252">
    <property type="term" value="F:serine-type endopeptidase activity"/>
    <property type="evidence" value="ECO:0007669"/>
    <property type="project" value="TreeGrafter"/>
</dbReference>
<evidence type="ECO:0000256" key="2">
    <source>
        <dbReference type="PROSITE-ProRule" id="PRU00124"/>
    </source>
</evidence>
<protein>
    <recommendedName>
        <fullName evidence="5">CUB domain-containing protein</fullName>
    </recommendedName>
</protein>
<feature type="region of interest" description="Disordered" evidence="3">
    <location>
        <begin position="558"/>
        <end position="594"/>
    </location>
</feature>
<dbReference type="InterPro" id="IPR002172">
    <property type="entry name" value="LDrepeatLR_classA_rpt"/>
</dbReference>
<dbReference type="CDD" id="cd00112">
    <property type="entry name" value="LDLa"/>
    <property type="match status" value="2"/>
</dbReference>
<dbReference type="Pfam" id="PF00057">
    <property type="entry name" value="Ldl_recept_a"/>
    <property type="match status" value="1"/>
</dbReference>
<comment type="caution">
    <text evidence="2">Lacks conserved residue(s) required for the propagation of feature annotation.</text>
</comment>
<feature type="disulfide bond" evidence="2">
    <location>
        <begin position="344"/>
        <end position="362"/>
    </location>
</feature>
<dbReference type="SUPFAM" id="SSF49854">
    <property type="entry name" value="Spermadhesin, CUB domain"/>
    <property type="match status" value="1"/>
</dbReference>
<evidence type="ECO:0000256" key="4">
    <source>
        <dbReference type="SAM" id="Phobius"/>
    </source>
</evidence>
<dbReference type="Gene3D" id="2.60.120.290">
    <property type="entry name" value="Spermadhesin, CUB domain"/>
    <property type="match status" value="1"/>
</dbReference>
<keyword evidence="4" id="KW-0812">Transmembrane</keyword>
<dbReference type="Gene3D" id="4.10.400.10">
    <property type="entry name" value="Low-density Lipoprotein Receptor"/>
    <property type="match status" value="2"/>
</dbReference>
<dbReference type="SMART" id="SM00192">
    <property type="entry name" value="LDLa"/>
    <property type="match status" value="3"/>
</dbReference>
<evidence type="ECO:0000256" key="1">
    <source>
        <dbReference type="ARBA" id="ARBA00023157"/>
    </source>
</evidence>
<dbReference type="EMBL" id="CAIIXF020000003">
    <property type="protein sequence ID" value="CAH1778757.1"/>
    <property type="molecule type" value="Genomic_DNA"/>
</dbReference>
<feature type="compositionally biased region" description="Polar residues" evidence="3">
    <location>
        <begin position="582"/>
        <end position="594"/>
    </location>
</feature>
<keyword evidence="7" id="KW-1185">Reference proteome</keyword>
<dbReference type="AlphaFoldDB" id="A0A8S4NCT1"/>
<dbReference type="PRINTS" id="PR00261">
    <property type="entry name" value="LDLRECEPTOR"/>
</dbReference>
<dbReference type="GO" id="GO:0005615">
    <property type="term" value="C:extracellular space"/>
    <property type="evidence" value="ECO:0007669"/>
    <property type="project" value="TreeGrafter"/>
</dbReference>
<dbReference type="InterPro" id="IPR036055">
    <property type="entry name" value="LDL_receptor-like_sf"/>
</dbReference>